<comment type="caution">
    <text evidence="4">The sequence shown here is derived from an EMBL/GenBank/DDBJ whole genome shotgun (WGS) entry which is preliminary data.</text>
</comment>
<evidence type="ECO:0000313" key="5">
    <source>
        <dbReference type="Proteomes" id="UP000015453"/>
    </source>
</evidence>
<dbReference type="InterPro" id="IPR005135">
    <property type="entry name" value="Endo/exonuclease/phosphatase"/>
</dbReference>
<dbReference type="Proteomes" id="UP000015453">
    <property type="component" value="Unassembled WGS sequence"/>
</dbReference>
<evidence type="ECO:0000256" key="1">
    <source>
        <dbReference type="SAM" id="MobiDB-lite"/>
    </source>
</evidence>
<dbReference type="Pfam" id="PF03372">
    <property type="entry name" value="Exo_endo_phos"/>
    <property type="match status" value="1"/>
</dbReference>
<feature type="compositionally biased region" description="Polar residues" evidence="1">
    <location>
        <begin position="336"/>
        <end position="350"/>
    </location>
</feature>
<evidence type="ECO:0008006" key="6">
    <source>
        <dbReference type="Google" id="ProtNLM"/>
    </source>
</evidence>
<dbReference type="PANTHER" id="PTHR33710:SF71">
    <property type="entry name" value="ENDONUCLEASE_EXONUCLEASE_PHOSPHATASE DOMAIN-CONTAINING PROTEIN"/>
    <property type="match status" value="1"/>
</dbReference>
<name>S8D293_9LAMI</name>
<feature type="domain" description="DUF4283" evidence="3">
    <location>
        <begin position="35"/>
        <end position="107"/>
    </location>
</feature>
<organism evidence="4 5">
    <name type="scientific">Genlisea aurea</name>
    <dbReference type="NCBI Taxonomy" id="192259"/>
    <lineage>
        <taxon>Eukaryota</taxon>
        <taxon>Viridiplantae</taxon>
        <taxon>Streptophyta</taxon>
        <taxon>Embryophyta</taxon>
        <taxon>Tracheophyta</taxon>
        <taxon>Spermatophyta</taxon>
        <taxon>Magnoliopsida</taxon>
        <taxon>eudicotyledons</taxon>
        <taxon>Gunneridae</taxon>
        <taxon>Pentapetalae</taxon>
        <taxon>asterids</taxon>
        <taxon>lamiids</taxon>
        <taxon>Lamiales</taxon>
        <taxon>Lentibulariaceae</taxon>
        <taxon>Genlisea</taxon>
    </lineage>
</organism>
<dbReference type="GO" id="GO:0003824">
    <property type="term" value="F:catalytic activity"/>
    <property type="evidence" value="ECO:0007669"/>
    <property type="project" value="InterPro"/>
</dbReference>
<protein>
    <recommendedName>
        <fullName evidence="6">DUF4283 domain-containing protein</fullName>
    </recommendedName>
</protein>
<dbReference type="SUPFAM" id="SSF56219">
    <property type="entry name" value="DNase I-like"/>
    <property type="match status" value="1"/>
</dbReference>
<dbReference type="PANTHER" id="PTHR33710">
    <property type="entry name" value="BNAC02G09200D PROTEIN"/>
    <property type="match status" value="1"/>
</dbReference>
<evidence type="ECO:0000259" key="2">
    <source>
        <dbReference type="Pfam" id="PF03372"/>
    </source>
</evidence>
<reference evidence="4 5" key="1">
    <citation type="journal article" date="2013" name="BMC Genomics">
        <title>The miniature genome of a carnivorous plant Genlisea aurea contains a low number of genes and short non-coding sequences.</title>
        <authorList>
            <person name="Leushkin E.V."/>
            <person name="Sutormin R.A."/>
            <person name="Nabieva E.R."/>
            <person name="Penin A.A."/>
            <person name="Kondrashov A.S."/>
            <person name="Logacheva M.D."/>
        </authorList>
    </citation>
    <scope>NUCLEOTIDE SEQUENCE [LARGE SCALE GENOMIC DNA]</scope>
</reference>
<dbReference type="EMBL" id="AUSU01001238">
    <property type="protein sequence ID" value="EPS71506.1"/>
    <property type="molecule type" value="Genomic_DNA"/>
</dbReference>
<gene>
    <name evidence="4" type="ORF">M569_03261</name>
</gene>
<accession>S8D293</accession>
<feature type="domain" description="Endonuclease/exonuclease/phosphatase" evidence="2">
    <location>
        <begin position="376"/>
        <end position="578"/>
    </location>
</feature>
<sequence length="793" mass="89746">MEPDISNLFNSISLTEAESPPVVFPEGNSSTNEDDTGFYMVGKVLNPRPVNPETVAKQMRRAFNPLKEMSVKLLGDNKFLFRFQSFGDFSKVEEGRPWHFENHLFVMSTVPPEGYAGSVTLVQCPFTVQIHNLPFLSFPRGAAEALGNRIGQFLNAELDAQGSSQVAALRIRVALDIRKLLIRALKVPAQDGSMVHAAITYEKLPIFFSECGMLDHQVRYCVKAREKSPTDRTSPTYGPWLRATKPRILEPNAKKDKPDSGTAASSTTPTVPREISPGSPVAINGVSAEQEDINPVEIPESDILRGEHLLETGEMQVEDIISMELINLALEHPSQATTDSTSEVPIQSITEPMDISSISRQKKRSRDISEESDPGELVTKFSPILIFLSETKCGNRKLQWLKDGFSYFGICIDAIGASGGTALFWHKDITVNVLSYSKRYIDAMIVPNDATTPWCFTGFYGQPVTNQRPEAWETLQRLSIQRSQPWLVAGDFNEVCYPSEFSSRTCRPQPQMALFRSTLNDCGLLDIKFEGFPYTWSNNRAYPDTVRARLDRAVSSFSWWQLFPNAVVHHLPFGGSDHAPIMILCDNRDTTRAERTKQRFKFEARWLELPDCEETVRNGWHRLSPNQVPLYRRLSTTRLSLIRWNRQGIHQLKASIREIEVELETLLSRNITQNSKERETELRRTLFSLLAQEETYWKQKSKKHWFVNRDRNTAFFHAAASSRRAMNKISNLRDETGTLLDSEASLQQGFINYFSRLFTSENPDAATISEVVSNVTPKLSPNMIVSLNVPFSE</sequence>
<evidence type="ECO:0000313" key="4">
    <source>
        <dbReference type="EMBL" id="EPS71506.1"/>
    </source>
</evidence>
<proteinExistence type="predicted"/>
<evidence type="ECO:0000259" key="3">
    <source>
        <dbReference type="Pfam" id="PF14111"/>
    </source>
</evidence>
<dbReference type="Pfam" id="PF14111">
    <property type="entry name" value="DUF4283"/>
    <property type="match status" value="1"/>
</dbReference>
<feature type="region of interest" description="Disordered" evidence="1">
    <location>
        <begin position="227"/>
        <end position="288"/>
    </location>
</feature>
<dbReference type="AlphaFoldDB" id="S8D293"/>
<dbReference type="InterPro" id="IPR025558">
    <property type="entry name" value="DUF4283"/>
</dbReference>
<keyword evidence="5" id="KW-1185">Reference proteome</keyword>
<dbReference type="Gene3D" id="3.60.10.10">
    <property type="entry name" value="Endonuclease/exonuclease/phosphatase"/>
    <property type="match status" value="1"/>
</dbReference>
<dbReference type="OrthoDB" id="1695837at2759"/>
<dbReference type="InterPro" id="IPR036691">
    <property type="entry name" value="Endo/exonu/phosph_ase_sf"/>
</dbReference>
<feature type="region of interest" description="Disordered" evidence="1">
    <location>
        <begin position="336"/>
        <end position="374"/>
    </location>
</feature>